<dbReference type="Gene3D" id="2.40.30.20">
    <property type="match status" value="2"/>
</dbReference>
<dbReference type="EMBL" id="BMFT01000001">
    <property type="protein sequence ID" value="GGH24825.1"/>
    <property type="molecule type" value="Genomic_DNA"/>
</dbReference>
<comment type="pathway">
    <text evidence="3">Cofactor biosynthesis; riboflavin biosynthesis; riboflavin from 2-hydroxy-3-oxobutyl phosphate and 5-amino-6-(D-ribitylamino)uracil: step 2/2.</text>
</comment>
<dbReference type="PROSITE" id="PS51177">
    <property type="entry name" value="LUMAZINE_BIND"/>
    <property type="match status" value="2"/>
</dbReference>
<evidence type="ECO:0000256" key="10">
    <source>
        <dbReference type="PROSITE-ProRule" id="PRU00524"/>
    </source>
</evidence>
<feature type="domain" description="Lumazine-binding" evidence="11">
    <location>
        <begin position="1"/>
        <end position="96"/>
    </location>
</feature>
<evidence type="ECO:0000256" key="9">
    <source>
        <dbReference type="NCBIfam" id="TIGR00187"/>
    </source>
</evidence>
<feature type="domain" description="Lumazine-binding" evidence="11">
    <location>
        <begin position="97"/>
        <end position="194"/>
    </location>
</feature>
<evidence type="ECO:0000256" key="2">
    <source>
        <dbReference type="ARBA" id="ARBA00002803"/>
    </source>
</evidence>
<dbReference type="InterPro" id="IPR023366">
    <property type="entry name" value="ATP_synth_asu-like_sf"/>
</dbReference>
<dbReference type="RefSeq" id="WP_188539111.1">
    <property type="nucleotide sequence ID" value="NZ_BMFT01000001.1"/>
</dbReference>
<comment type="function">
    <text evidence="2">Catalyzes the dismutation of two molecules of 6,7-dimethyl-8-ribityllumazine, resulting in the formation of riboflavin and 5-amino-6-(D-ribitylamino)uracil.</text>
</comment>
<dbReference type="InterPro" id="IPR001783">
    <property type="entry name" value="Lumazine-bd"/>
</dbReference>
<keyword evidence="6" id="KW-0686">Riboflavin biosynthesis</keyword>
<dbReference type="CDD" id="cd00402">
    <property type="entry name" value="Riboflavin_synthase_like"/>
    <property type="match status" value="1"/>
</dbReference>
<dbReference type="PIRSF" id="PIRSF000498">
    <property type="entry name" value="Riboflavin_syn_A"/>
    <property type="match status" value="1"/>
</dbReference>
<dbReference type="NCBIfam" id="TIGR00187">
    <property type="entry name" value="ribE"/>
    <property type="match status" value="1"/>
</dbReference>
<comment type="caution">
    <text evidence="12">The sequence shown here is derived from an EMBL/GenBank/DDBJ whole genome shotgun (WGS) entry which is preliminary data.</text>
</comment>
<evidence type="ECO:0000259" key="11">
    <source>
        <dbReference type="PROSITE" id="PS51177"/>
    </source>
</evidence>
<evidence type="ECO:0000313" key="12">
    <source>
        <dbReference type="EMBL" id="GGH24825.1"/>
    </source>
</evidence>
<evidence type="ECO:0000256" key="5">
    <source>
        <dbReference type="ARBA" id="ARBA00013950"/>
    </source>
</evidence>
<keyword evidence="7" id="KW-0808">Transferase</keyword>
<protein>
    <recommendedName>
        <fullName evidence="5 9">Riboflavin synthase</fullName>
        <ecNumber evidence="4 9">2.5.1.9</ecNumber>
    </recommendedName>
</protein>
<evidence type="ECO:0000313" key="13">
    <source>
        <dbReference type="Proteomes" id="UP000659344"/>
    </source>
</evidence>
<sequence length="227" mass="24517">MFTGLVEEVGRMNSVSRRGEAMELEISADLITDGLKLGDSISVNGVCLTATSFQRNKFTVDVMPQTYRNTNLKDLKPGSKVNLERAMLAGGRFGGHIVQGHVDGVGTITGSKRDYNAVMYEIAPSDPSLFKYIIPQGSITVDGISLTVVDVKARGFSISIIPHTLSETLFAYKNTGDTVNLECDVLGKYVDHLLRYGRAKSDDGSSKAQSASSSSMDMSFLVENGFV</sequence>
<evidence type="ECO:0000256" key="1">
    <source>
        <dbReference type="ARBA" id="ARBA00000968"/>
    </source>
</evidence>
<dbReference type="NCBIfam" id="NF006767">
    <property type="entry name" value="PRK09289.1"/>
    <property type="match status" value="1"/>
</dbReference>
<keyword evidence="8" id="KW-0677">Repeat</keyword>
<feature type="repeat" description="Lumazine-binding" evidence="10">
    <location>
        <begin position="1"/>
        <end position="96"/>
    </location>
</feature>
<evidence type="ECO:0000256" key="8">
    <source>
        <dbReference type="ARBA" id="ARBA00022737"/>
    </source>
</evidence>
<proteinExistence type="predicted"/>
<feature type="repeat" description="Lumazine-binding" evidence="10">
    <location>
        <begin position="97"/>
        <end position="194"/>
    </location>
</feature>
<dbReference type="InterPro" id="IPR017938">
    <property type="entry name" value="Riboflavin_synthase-like_b-brl"/>
</dbReference>
<dbReference type="PANTHER" id="PTHR21098">
    <property type="entry name" value="RIBOFLAVIN SYNTHASE ALPHA CHAIN"/>
    <property type="match status" value="1"/>
</dbReference>
<gene>
    <name evidence="12" type="ORF">GCM10008013_24780</name>
</gene>
<comment type="catalytic activity">
    <reaction evidence="1">
        <text>2 6,7-dimethyl-8-(1-D-ribityl)lumazine + H(+) = 5-amino-6-(D-ribitylamino)uracil + riboflavin</text>
        <dbReference type="Rhea" id="RHEA:20772"/>
        <dbReference type="ChEBI" id="CHEBI:15378"/>
        <dbReference type="ChEBI" id="CHEBI:15934"/>
        <dbReference type="ChEBI" id="CHEBI:57986"/>
        <dbReference type="ChEBI" id="CHEBI:58201"/>
        <dbReference type="EC" id="2.5.1.9"/>
    </reaction>
</comment>
<evidence type="ECO:0000256" key="6">
    <source>
        <dbReference type="ARBA" id="ARBA00022619"/>
    </source>
</evidence>
<reference evidence="13" key="1">
    <citation type="journal article" date="2019" name="Int. J. Syst. Evol. Microbiol.">
        <title>The Global Catalogue of Microorganisms (GCM) 10K type strain sequencing project: providing services to taxonomists for standard genome sequencing and annotation.</title>
        <authorList>
            <consortium name="The Broad Institute Genomics Platform"/>
            <consortium name="The Broad Institute Genome Sequencing Center for Infectious Disease"/>
            <person name="Wu L."/>
            <person name="Ma J."/>
        </authorList>
    </citation>
    <scope>NUCLEOTIDE SEQUENCE [LARGE SCALE GENOMIC DNA]</scope>
    <source>
        <strain evidence="13">CGMCC 1.12769</strain>
    </source>
</reference>
<dbReference type="Proteomes" id="UP000659344">
    <property type="component" value="Unassembled WGS sequence"/>
</dbReference>
<dbReference type="NCBIfam" id="NF009566">
    <property type="entry name" value="PRK13020.1"/>
    <property type="match status" value="1"/>
</dbReference>
<dbReference type="InterPro" id="IPR026017">
    <property type="entry name" value="Lumazine-bd_dom"/>
</dbReference>
<name>A0ABQ1YGS3_9BACL</name>
<dbReference type="Pfam" id="PF00677">
    <property type="entry name" value="Lum_binding"/>
    <property type="match status" value="2"/>
</dbReference>
<dbReference type="SUPFAM" id="SSF63380">
    <property type="entry name" value="Riboflavin synthase domain-like"/>
    <property type="match status" value="2"/>
</dbReference>
<accession>A0ABQ1YGS3</accession>
<evidence type="ECO:0000256" key="7">
    <source>
        <dbReference type="ARBA" id="ARBA00022679"/>
    </source>
</evidence>
<dbReference type="PANTHER" id="PTHR21098:SF12">
    <property type="entry name" value="RIBOFLAVIN SYNTHASE"/>
    <property type="match status" value="1"/>
</dbReference>
<evidence type="ECO:0000256" key="3">
    <source>
        <dbReference type="ARBA" id="ARBA00004887"/>
    </source>
</evidence>
<dbReference type="EC" id="2.5.1.9" evidence="4 9"/>
<evidence type="ECO:0000256" key="4">
    <source>
        <dbReference type="ARBA" id="ARBA00012827"/>
    </source>
</evidence>
<keyword evidence="13" id="KW-1185">Reference proteome</keyword>
<organism evidence="12 13">
    <name type="scientific">Paenibacillus segetis</name>
    <dbReference type="NCBI Taxonomy" id="1325360"/>
    <lineage>
        <taxon>Bacteria</taxon>
        <taxon>Bacillati</taxon>
        <taxon>Bacillota</taxon>
        <taxon>Bacilli</taxon>
        <taxon>Bacillales</taxon>
        <taxon>Paenibacillaceae</taxon>
        <taxon>Paenibacillus</taxon>
    </lineage>
</organism>